<keyword evidence="4 7" id="KW-1133">Transmembrane helix</keyword>
<sequence>MPNKRMRVFHGESEGFDTHFLGEEPLIIFLSKIIRQAVRALAILMTLVIVWGVFDVLLVLYQKIKEPPFYLLNLNDILDTFAAFLAVLIAIEIFLNIILYLQDEVIHVRLVLATALMAAARKVIIFDYSKVSSEYIWGTGAVIIALSVSFWLAENLLECSSHPNDTDCVVPPRPPLFRPSKSKTQKKEKPQADE</sequence>
<keyword evidence="5 7" id="KW-0472">Membrane</keyword>
<feature type="region of interest" description="Disordered" evidence="6">
    <location>
        <begin position="168"/>
        <end position="194"/>
    </location>
</feature>
<feature type="transmembrane region" description="Helical" evidence="7">
    <location>
        <begin position="81"/>
        <end position="101"/>
    </location>
</feature>
<reference evidence="8 9" key="1">
    <citation type="submission" date="2017-02" db="EMBL/GenBank/DDBJ databases">
        <authorList>
            <person name="Peterson S.W."/>
        </authorList>
    </citation>
    <scope>NUCLEOTIDE SEQUENCE [LARGE SCALE GENOMIC DNA]</scope>
    <source>
        <strain evidence="8 9">DSM 18034</strain>
    </source>
</reference>
<evidence type="ECO:0000256" key="7">
    <source>
        <dbReference type="SAM" id="Phobius"/>
    </source>
</evidence>
<proteinExistence type="predicted"/>
<evidence type="ECO:0000256" key="1">
    <source>
        <dbReference type="ARBA" id="ARBA00004651"/>
    </source>
</evidence>
<evidence type="ECO:0000256" key="6">
    <source>
        <dbReference type="SAM" id="MobiDB-lite"/>
    </source>
</evidence>
<dbReference type="AlphaFoldDB" id="A0A1T4WPH6"/>
<dbReference type="InterPro" id="IPR020948">
    <property type="entry name" value="P_starv_induced_PsiE-like"/>
</dbReference>
<evidence type="ECO:0000313" key="9">
    <source>
        <dbReference type="Proteomes" id="UP000189733"/>
    </source>
</evidence>
<evidence type="ECO:0000256" key="5">
    <source>
        <dbReference type="ARBA" id="ARBA00023136"/>
    </source>
</evidence>
<evidence type="ECO:0000313" key="8">
    <source>
        <dbReference type="EMBL" id="SKA78768.1"/>
    </source>
</evidence>
<evidence type="ECO:0000256" key="3">
    <source>
        <dbReference type="ARBA" id="ARBA00022692"/>
    </source>
</evidence>
<evidence type="ECO:0000256" key="2">
    <source>
        <dbReference type="ARBA" id="ARBA00022475"/>
    </source>
</evidence>
<keyword evidence="9" id="KW-1185">Reference proteome</keyword>
<dbReference type="RefSeq" id="WP_078685715.1">
    <property type="nucleotide sequence ID" value="NZ_FUYA01000009.1"/>
</dbReference>
<keyword evidence="3 7" id="KW-0812">Transmembrane</keyword>
<feature type="transmembrane region" description="Helical" evidence="7">
    <location>
        <begin position="135"/>
        <end position="153"/>
    </location>
</feature>
<organism evidence="8 9">
    <name type="scientific">Desulfobaculum bizertense DSM 18034</name>
    <dbReference type="NCBI Taxonomy" id="1121442"/>
    <lineage>
        <taxon>Bacteria</taxon>
        <taxon>Pseudomonadati</taxon>
        <taxon>Thermodesulfobacteriota</taxon>
        <taxon>Desulfovibrionia</taxon>
        <taxon>Desulfovibrionales</taxon>
        <taxon>Desulfovibrionaceae</taxon>
        <taxon>Desulfobaculum</taxon>
    </lineage>
</organism>
<dbReference type="Proteomes" id="UP000189733">
    <property type="component" value="Unassembled WGS sequence"/>
</dbReference>
<dbReference type="STRING" id="1121442.SAMN02745702_02430"/>
<keyword evidence="2" id="KW-1003">Cell membrane</keyword>
<name>A0A1T4WPH6_9BACT</name>
<dbReference type="Pfam" id="PF06146">
    <property type="entry name" value="PsiE"/>
    <property type="match status" value="1"/>
</dbReference>
<feature type="transmembrane region" description="Helical" evidence="7">
    <location>
        <begin position="40"/>
        <end position="61"/>
    </location>
</feature>
<comment type="subcellular location">
    <subcellularLocation>
        <location evidence="1">Cell membrane</location>
        <topology evidence="1">Multi-pass membrane protein</topology>
    </subcellularLocation>
</comment>
<feature type="transmembrane region" description="Helical" evidence="7">
    <location>
        <begin position="108"/>
        <end position="129"/>
    </location>
</feature>
<protein>
    <submittedName>
        <fullName evidence="8">Uncharacterized membrane protein, DUF373 family</fullName>
    </submittedName>
</protein>
<dbReference type="GO" id="GO:0005886">
    <property type="term" value="C:plasma membrane"/>
    <property type="evidence" value="ECO:0007669"/>
    <property type="project" value="UniProtKB-SubCell"/>
</dbReference>
<evidence type="ECO:0000256" key="4">
    <source>
        <dbReference type="ARBA" id="ARBA00022989"/>
    </source>
</evidence>
<feature type="compositionally biased region" description="Basic and acidic residues" evidence="6">
    <location>
        <begin position="185"/>
        <end position="194"/>
    </location>
</feature>
<dbReference type="EMBL" id="FUYA01000009">
    <property type="protein sequence ID" value="SKA78768.1"/>
    <property type="molecule type" value="Genomic_DNA"/>
</dbReference>
<gene>
    <name evidence="8" type="ORF">SAMN02745702_02430</name>
</gene>
<accession>A0A1T4WPH6</accession>